<dbReference type="Proteomes" id="UP000774617">
    <property type="component" value="Unassembled WGS sequence"/>
</dbReference>
<gene>
    <name evidence="2" type="ORF">B0J12DRAFT_207651</name>
</gene>
<keyword evidence="3" id="KW-1185">Reference proteome</keyword>
<feature type="compositionally biased region" description="Basic and acidic residues" evidence="1">
    <location>
        <begin position="91"/>
        <end position="102"/>
    </location>
</feature>
<evidence type="ECO:0000313" key="3">
    <source>
        <dbReference type="Proteomes" id="UP000774617"/>
    </source>
</evidence>
<dbReference type="EMBL" id="JAGTJR010000025">
    <property type="protein sequence ID" value="KAH7042711.1"/>
    <property type="molecule type" value="Genomic_DNA"/>
</dbReference>
<evidence type="ECO:0000256" key="1">
    <source>
        <dbReference type="SAM" id="MobiDB-lite"/>
    </source>
</evidence>
<evidence type="ECO:0000313" key="2">
    <source>
        <dbReference type="EMBL" id="KAH7042711.1"/>
    </source>
</evidence>
<feature type="region of interest" description="Disordered" evidence="1">
    <location>
        <begin position="23"/>
        <end position="139"/>
    </location>
</feature>
<protein>
    <submittedName>
        <fullName evidence="2">Uncharacterized protein</fullName>
    </submittedName>
</protein>
<reference evidence="2 3" key="1">
    <citation type="journal article" date="2021" name="Nat. Commun.">
        <title>Genetic determinants of endophytism in the Arabidopsis root mycobiome.</title>
        <authorList>
            <person name="Mesny F."/>
            <person name="Miyauchi S."/>
            <person name="Thiergart T."/>
            <person name="Pickel B."/>
            <person name="Atanasova L."/>
            <person name="Karlsson M."/>
            <person name="Huettel B."/>
            <person name="Barry K.W."/>
            <person name="Haridas S."/>
            <person name="Chen C."/>
            <person name="Bauer D."/>
            <person name="Andreopoulos W."/>
            <person name="Pangilinan J."/>
            <person name="LaButti K."/>
            <person name="Riley R."/>
            <person name="Lipzen A."/>
            <person name="Clum A."/>
            <person name="Drula E."/>
            <person name="Henrissat B."/>
            <person name="Kohler A."/>
            <person name="Grigoriev I.V."/>
            <person name="Martin F.M."/>
            <person name="Hacquard S."/>
        </authorList>
    </citation>
    <scope>NUCLEOTIDE SEQUENCE [LARGE SCALE GENOMIC DNA]</scope>
    <source>
        <strain evidence="2 3">MPI-SDFR-AT-0080</strain>
    </source>
</reference>
<organism evidence="2 3">
    <name type="scientific">Macrophomina phaseolina</name>
    <dbReference type="NCBI Taxonomy" id="35725"/>
    <lineage>
        <taxon>Eukaryota</taxon>
        <taxon>Fungi</taxon>
        <taxon>Dikarya</taxon>
        <taxon>Ascomycota</taxon>
        <taxon>Pezizomycotina</taxon>
        <taxon>Dothideomycetes</taxon>
        <taxon>Dothideomycetes incertae sedis</taxon>
        <taxon>Botryosphaeriales</taxon>
        <taxon>Botryosphaeriaceae</taxon>
        <taxon>Macrophomina</taxon>
    </lineage>
</organism>
<name>A0ABQ8G2S2_9PEZI</name>
<sequence length="179" mass="21503">MQVVTLQSRHIISLQILTACSVRRHQNHQQPGRRRRHRRRLPDLHRQHCTRRRAPLLHRHPRRHEGDHGRPENARLDDDPHPFARAHRRRLQEPKLLYRDRGTPQAHLRRRRHPLHRDRRHAAGSAVRPHAQPCGGERQLHRHRQPLLLRAADPQPRAHQQPLQDCRRVRPVRLVCRQA</sequence>
<feature type="compositionally biased region" description="Basic residues" evidence="1">
    <location>
        <begin position="23"/>
        <end position="40"/>
    </location>
</feature>
<comment type="caution">
    <text evidence="2">The sequence shown here is derived from an EMBL/GenBank/DDBJ whole genome shotgun (WGS) entry which is preliminary data.</text>
</comment>
<feature type="compositionally biased region" description="Basic and acidic residues" evidence="1">
    <location>
        <begin position="64"/>
        <end position="82"/>
    </location>
</feature>
<feature type="compositionally biased region" description="Basic residues" evidence="1">
    <location>
        <begin position="47"/>
        <end position="63"/>
    </location>
</feature>
<accession>A0ABQ8G2S2</accession>
<feature type="compositionally biased region" description="Basic residues" evidence="1">
    <location>
        <begin position="107"/>
        <end position="122"/>
    </location>
</feature>
<proteinExistence type="predicted"/>